<dbReference type="Proteomes" id="UP000826195">
    <property type="component" value="Unassembled WGS sequence"/>
</dbReference>
<dbReference type="InterPro" id="IPR007122">
    <property type="entry name" value="Villin/Gelsolin"/>
</dbReference>
<evidence type="ECO:0000313" key="5">
    <source>
        <dbReference type="Proteomes" id="UP000826195"/>
    </source>
</evidence>
<dbReference type="SUPFAM" id="SSF55753">
    <property type="entry name" value="Actin depolymerizing proteins"/>
    <property type="match status" value="6"/>
</dbReference>
<organism evidence="4 5">
    <name type="scientific">Cotesia glomerata</name>
    <name type="common">Lepidopteran parasitic wasp</name>
    <name type="synonym">Apanteles glomeratus</name>
    <dbReference type="NCBI Taxonomy" id="32391"/>
    <lineage>
        <taxon>Eukaryota</taxon>
        <taxon>Metazoa</taxon>
        <taxon>Ecdysozoa</taxon>
        <taxon>Arthropoda</taxon>
        <taxon>Hexapoda</taxon>
        <taxon>Insecta</taxon>
        <taxon>Pterygota</taxon>
        <taxon>Neoptera</taxon>
        <taxon>Endopterygota</taxon>
        <taxon>Hymenoptera</taxon>
        <taxon>Apocrita</taxon>
        <taxon>Ichneumonoidea</taxon>
        <taxon>Braconidae</taxon>
        <taxon>Microgastrinae</taxon>
        <taxon>Cotesia</taxon>
    </lineage>
</organism>
<evidence type="ECO:0000256" key="1">
    <source>
        <dbReference type="ARBA" id="ARBA00008418"/>
    </source>
</evidence>
<dbReference type="GO" id="GO:0051014">
    <property type="term" value="P:actin filament severing"/>
    <property type="evidence" value="ECO:0007669"/>
    <property type="project" value="TreeGrafter"/>
</dbReference>
<feature type="compositionally biased region" description="Basic and acidic residues" evidence="2">
    <location>
        <begin position="1"/>
        <end position="14"/>
    </location>
</feature>
<proteinExistence type="inferred from homology"/>
<dbReference type="Gene3D" id="1.10.950.10">
    <property type="entry name" value="Villin headpiece domain"/>
    <property type="match status" value="1"/>
</dbReference>
<dbReference type="EMBL" id="JAHXZJ010001864">
    <property type="protein sequence ID" value="KAH0549441.1"/>
    <property type="molecule type" value="Genomic_DNA"/>
</dbReference>
<dbReference type="GO" id="GO:0051015">
    <property type="term" value="F:actin filament binding"/>
    <property type="evidence" value="ECO:0007669"/>
    <property type="project" value="InterPro"/>
</dbReference>
<dbReference type="SMART" id="SM00153">
    <property type="entry name" value="VHP"/>
    <property type="match status" value="1"/>
</dbReference>
<feature type="domain" description="HP" evidence="3">
    <location>
        <begin position="771"/>
        <end position="836"/>
    </location>
</feature>
<dbReference type="GO" id="GO:0051016">
    <property type="term" value="P:barbed-end actin filament capping"/>
    <property type="evidence" value="ECO:0007669"/>
    <property type="project" value="TreeGrafter"/>
</dbReference>
<dbReference type="Gene3D" id="3.40.20.10">
    <property type="entry name" value="Severin"/>
    <property type="match status" value="6"/>
</dbReference>
<dbReference type="GO" id="GO:0005737">
    <property type="term" value="C:cytoplasm"/>
    <property type="evidence" value="ECO:0007669"/>
    <property type="project" value="TreeGrafter"/>
</dbReference>
<dbReference type="InterPro" id="IPR029006">
    <property type="entry name" value="ADF-H/Gelsolin-like_dom_sf"/>
</dbReference>
<dbReference type="GO" id="GO:0008154">
    <property type="term" value="P:actin polymerization or depolymerization"/>
    <property type="evidence" value="ECO:0007669"/>
    <property type="project" value="TreeGrafter"/>
</dbReference>
<dbReference type="PANTHER" id="PTHR11977:SF57">
    <property type="entry name" value="VILLIN-LIKE PROTEIN QUAIL"/>
    <property type="match status" value="1"/>
</dbReference>
<dbReference type="GO" id="GO:0015629">
    <property type="term" value="C:actin cytoskeleton"/>
    <property type="evidence" value="ECO:0007669"/>
    <property type="project" value="TreeGrafter"/>
</dbReference>
<keyword evidence="5" id="KW-1185">Reference proteome</keyword>
<dbReference type="Pfam" id="PF02209">
    <property type="entry name" value="VHP"/>
    <property type="match status" value="1"/>
</dbReference>
<dbReference type="PANTHER" id="PTHR11977">
    <property type="entry name" value="VILLIN"/>
    <property type="match status" value="1"/>
</dbReference>
<dbReference type="PROSITE" id="PS51089">
    <property type="entry name" value="HP"/>
    <property type="match status" value="1"/>
</dbReference>
<sequence>MGSRKNQHDEHPSFSEDSGSDAFRNVPKHQSAFIVWKIQGLQATSVPRNKIGYFLSDSAYIIYAVSSKESGLSYPGIPMKEIKITENTIRTIHFWIGRNCDSSISGAAALRTAELDAQVNATLLFRESEGRESSRFIGYFSKGLTIDYIDYFDNKPEILLYRVTGLSVPIISECDSIKWDHFSSTDVIIIDVKSHGVVFIWLGSSSSALDRRHAMKFIEERDYINKKLIFVDDGYEQTLPDEEKKLFSSILDYKLRSVIPYNKSKIINIPAPVIKLYKCSEKSGKYKVVELKSGPIFRSDLISSSVFFIDRGEAGVWAWVGNNVNAREKLEAIRNARGFVKKKGYSSCVPVARAIENYEPKEMKKLLRPWETISTPVHILETSFDNDYMNERPKLAAECQLVDDGTGNLIIWRVCEENIILVNKNNQKSLGFFYASVCYIIKYTYGSGRKEKSIIYYWEGAHSINTDREAGLDFACKLAEETSGQIVKASQGREPPHLLQIYNGKLCILAGNHRDIPPKKYLVRVFGSTSYTSKAVERPLRAGSLDSAGVFILFSESPVVWCGGKSTGDTREASRRLAPISAPLICEGNENDEFWIQLGGKGEYGTEINNEVQQIDKHLYHCSVVNNTFVGNEILNLSQSSLLPEAAWLLDTATVIWIWLGSLCETNNIKKYIKDAGVFLHTHSSTRDRNTTISIIQQSKEPPTFIGLFENWNHNYLRDYRSFDEFRLSLDSSLMKKPHQNNNNYSNQLNFNSNDYTFNTTNNNNISVSNFDAYIKYPLKILRSEPDNLPSGVDVFKKEMHLTYDDFLTIFKMNPIEFNKLPVWKRQRLKQEAGLF</sequence>
<dbReference type="AlphaFoldDB" id="A0AAV7IE18"/>
<comment type="caution">
    <text evidence="4">The sequence shown here is derived from an EMBL/GenBank/DDBJ whole genome shotgun (WGS) entry which is preliminary data.</text>
</comment>
<dbReference type="InterPro" id="IPR036886">
    <property type="entry name" value="Villin_headpiece_dom_sf"/>
</dbReference>
<feature type="region of interest" description="Disordered" evidence="2">
    <location>
        <begin position="1"/>
        <end position="21"/>
    </location>
</feature>
<dbReference type="Pfam" id="PF00626">
    <property type="entry name" value="Gelsolin"/>
    <property type="match status" value="2"/>
</dbReference>
<name>A0AAV7IE18_COTGL</name>
<evidence type="ECO:0000259" key="3">
    <source>
        <dbReference type="PROSITE" id="PS51089"/>
    </source>
</evidence>
<evidence type="ECO:0000313" key="4">
    <source>
        <dbReference type="EMBL" id="KAH0549441.1"/>
    </source>
</evidence>
<dbReference type="PRINTS" id="PR00597">
    <property type="entry name" value="GELSOLIN"/>
</dbReference>
<evidence type="ECO:0000256" key="2">
    <source>
        <dbReference type="SAM" id="MobiDB-lite"/>
    </source>
</evidence>
<reference evidence="4 5" key="1">
    <citation type="journal article" date="2021" name="J. Hered.">
        <title>A chromosome-level genome assembly of the parasitoid wasp, Cotesia glomerata (Hymenoptera: Braconidae).</title>
        <authorList>
            <person name="Pinto B.J."/>
            <person name="Weis J.J."/>
            <person name="Gamble T."/>
            <person name="Ode P.J."/>
            <person name="Paul R."/>
            <person name="Zaspel J.M."/>
        </authorList>
    </citation>
    <scope>NUCLEOTIDE SEQUENCE [LARGE SCALE GENOMIC DNA]</scope>
    <source>
        <strain evidence="4">CgM1</strain>
    </source>
</reference>
<dbReference type="SMART" id="SM00262">
    <property type="entry name" value="GEL"/>
    <property type="match status" value="6"/>
</dbReference>
<dbReference type="InterPro" id="IPR003128">
    <property type="entry name" value="Villin_headpiece"/>
</dbReference>
<dbReference type="SUPFAM" id="SSF47050">
    <property type="entry name" value="VHP, Villin headpiece domain"/>
    <property type="match status" value="1"/>
</dbReference>
<protein>
    <recommendedName>
        <fullName evidence="3">HP domain-containing protein</fullName>
    </recommendedName>
</protein>
<dbReference type="GO" id="GO:0005546">
    <property type="term" value="F:phosphatidylinositol-4,5-bisphosphate binding"/>
    <property type="evidence" value="ECO:0007669"/>
    <property type="project" value="TreeGrafter"/>
</dbReference>
<accession>A0AAV7IE18</accession>
<dbReference type="InterPro" id="IPR007123">
    <property type="entry name" value="Gelsolin-like_dom"/>
</dbReference>
<comment type="similarity">
    <text evidence="1">Belongs to the villin/gelsolin family.</text>
</comment>
<gene>
    <name evidence="4" type="ORF">KQX54_009318</name>
</gene>